<evidence type="ECO:0000313" key="2">
    <source>
        <dbReference type="EMBL" id="KAG8176747.1"/>
    </source>
</evidence>
<sequence>MASVGTLSKATSISRNVAKASSFWLTALSRTVNRSYRAVSVDLPDPTKNLADNVTEINACVLSEEDSLGEKEDSDASDEHSEDSDSENILGAKEATTLNCGIPFRTVAVGPNDISQSKDCSLTWILIHLGNTKDNFDLSVKFFTSMSGWNTPY</sequence>
<organism evidence="2 3">
    <name type="scientific">Oedothorax gibbosus</name>
    <dbReference type="NCBI Taxonomy" id="931172"/>
    <lineage>
        <taxon>Eukaryota</taxon>
        <taxon>Metazoa</taxon>
        <taxon>Ecdysozoa</taxon>
        <taxon>Arthropoda</taxon>
        <taxon>Chelicerata</taxon>
        <taxon>Arachnida</taxon>
        <taxon>Araneae</taxon>
        <taxon>Araneomorphae</taxon>
        <taxon>Entelegynae</taxon>
        <taxon>Araneoidea</taxon>
        <taxon>Linyphiidae</taxon>
        <taxon>Erigoninae</taxon>
        <taxon>Oedothorax</taxon>
    </lineage>
</organism>
<name>A0AAV6TZ27_9ARAC</name>
<proteinExistence type="predicted"/>
<dbReference type="AlphaFoldDB" id="A0AAV6TZ27"/>
<comment type="caution">
    <text evidence="2">The sequence shown here is derived from an EMBL/GenBank/DDBJ whole genome shotgun (WGS) entry which is preliminary data.</text>
</comment>
<accession>A0AAV6TZ27</accession>
<evidence type="ECO:0000313" key="3">
    <source>
        <dbReference type="Proteomes" id="UP000827092"/>
    </source>
</evidence>
<keyword evidence="3" id="KW-1185">Reference proteome</keyword>
<gene>
    <name evidence="2" type="ORF">JTE90_003378</name>
</gene>
<feature type="compositionally biased region" description="Acidic residues" evidence="1">
    <location>
        <begin position="63"/>
        <end position="86"/>
    </location>
</feature>
<protein>
    <submittedName>
        <fullName evidence="2">Uncharacterized protein</fullName>
    </submittedName>
</protein>
<evidence type="ECO:0000256" key="1">
    <source>
        <dbReference type="SAM" id="MobiDB-lite"/>
    </source>
</evidence>
<feature type="region of interest" description="Disordered" evidence="1">
    <location>
        <begin position="63"/>
        <end position="90"/>
    </location>
</feature>
<dbReference type="Proteomes" id="UP000827092">
    <property type="component" value="Unassembled WGS sequence"/>
</dbReference>
<dbReference type="EMBL" id="JAFNEN010000849">
    <property type="protein sequence ID" value="KAG8176747.1"/>
    <property type="molecule type" value="Genomic_DNA"/>
</dbReference>
<reference evidence="2 3" key="1">
    <citation type="journal article" date="2022" name="Nat. Ecol. Evol.">
        <title>A masculinizing supergene underlies an exaggerated male reproductive morph in a spider.</title>
        <authorList>
            <person name="Hendrickx F."/>
            <person name="De Corte Z."/>
            <person name="Sonet G."/>
            <person name="Van Belleghem S.M."/>
            <person name="Kostlbacher S."/>
            <person name="Vangestel C."/>
        </authorList>
    </citation>
    <scope>NUCLEOTIDE SEQUENCE [LARGE SCALE GENOMIC DNA]</scope>
    <source>
        <strain evidence="2">W744_W776</strain>
    </source>
</reference>